<accession>A0A345P6J3</accession>
<protein>
    <submittedName>
        <fullName evidence="2">Uncharacterized protein</fullName>
    </submittedName>
</protein>
<feature type="compositionally biased region" description="Low complexity" evidence="1">
    <location>
        <begin position="200"/>
        <end position="211"/>
    </location>
</feature>
<evidence type="ECO:0000313" key="3">
    <source>
        <dbReference type="Proteomes" id="UP000253940"/>
    </source>
</evidence>
<keyword evidence="3" id="KW-1185">Reference proteome</keyword>
<gene>
    <name evidence="2" type="ORF">HYN46_08660</name>
</gene>
<feature type="compositionally biased region" description="Gly residues" evidence="1">
    <location>
        <begin position="212"/>
        <end position="222"/>
    </location>
</feature>
<dbReference type="AlphaFoldDB" id="A0A345P6J3"/>
<sequence>MVPILIVLVIGLFFFLFFRVRNRESYIRHYKFPQGLNRRLSKHHPHLTPEQFQLVVDGLRQFFVIYLKSGRKSISMPSQVVDDLWHEFILYTKAYQTFCHKAFGQFLHHTPAVVMTPSQKKSNAGLKRAWFYACRDENIAPNAALKLPLIFALDAQLNIANGFHYVPDCKRPLAQANNTVGIYCGGDFANSSCGTSCSSSSDSDSGCSGSDGCSGGCGGGGD</sequence>
<reference evidence="2 3" key="1">
    <citation type="submission" date="2018-07" db="EMBL/GenBank/DDBJ databases">
        <title>Genome sequencing of Moraxellaceae gen. HYN0046.</title>
        <authorList>
            <person name="Kim M."/>
            <person name="Yi H."/>
        </authorList>
    </citation>
    <scope>NUCLEOTIDE SEQUENCE [LARGE SCALE GENOMIC DNA]</scope>
    <source>
        <strain evidence="2 3">HYN0046</strain>
    </source>
</reference>
<dbReference type="EMBL" id="CP031222">
    <property type="protein sequence ID" value="AXI02902.1"/>
    <property type="molecule type" value="Genomic_DNA"/>
</dbReference>
<feature type="region of interest" description="Disordered" evidence="1">
    <location>
        <begin position="200"/>
        <end position="222"/>
    </location>
</feature>
<evidence type="ECO:0000313" key="2">
    <source>
        <dbReference type="EMBL" id="AXI02902.1"/>
    </source>
</evidence>
<proteinExistence type="predicted"/>
<organism evidence="2 3">
    <name type="scientific">Aquirhabdus parva</name>
    <dbReference type="NCBI Taxonomy" id="2283318"/>
    <lineage>
        <taxon>Bacteria</taxon>
        <taxon>Pseudomonadati</taxon>
        <taxon>Pseudomonadota</taxon>
        <taxon>Gammaproteobacteria</taxon>
        <taxon>Moraxellales</taxon>
        <taxon>Moraxellaceae</taxon>
        <taxon>Aquirhabdus</taxon>
    </lineage>
</organism>
<dbReference type="KEGG" id="mbah:HYN46_08660"/>
<dbReference type="Proteomes" id="UP000253940">
    <property type="component" value="Chromosome"/>
</dbReference>
<evidence type="ECO:0000256" key="1">
    <source>
        <dbReference type="SAM" id="MobiDB-lite"/>
    </source>
</evidence>
<dbReference type="OrthoDB" id="278697at2"/>
<name>A0A345P6J3_9GAMM</name>